<dbReference type="Proteomes" id="UP001214976">
    <property type="component" value="Unassembled WGS sequence"/>
</dbReference>
<comment type="caution">
    <text evidence="8">The sequence shown here is derived from an EMBL/GenBank/DDBJ whole genome shotgun (WGS) entry which is preliminary data.</text>
</comment>
<evidence type="ECO:0000256" key="2">
    <source>
        <dbReference type="ARBA" id="ARBA00009962"/>
    </source>
</evidence>
<comment type="subcellular location">
    <subcellularLocation>
        <location evidence="1 7">Cell membrane</location>
        <topology evidence="1 7">Multi-pass membrane protein</topology>
    </subcellularLocation>
</comment>
<dbReference type="HAMAP" id="MF_01071">
    <property type="entry name" value="UPF0266"/>
    <property type="match status" value="1"/>
</dbReference>
<dbReference type="Pfam" id="PF06173">
    <property type="entry name" value="DUF986"/>
    <property type="match status" value="1"/>
</dbReference>
<evidence type="ECO:0000256" key="1">
    <source>
        <dbReference type="ARBA" id="ARBA00004651"/>
    </source>
</evidence>
<sequence length="150" mass="17159">MINTILTLSVIAYFAYAFFEQFGIDRLKGKTRLKVRLKKRAKLDSLIFIALIGIIIWQAEGNIEPYTVYLLGFLIILSIYAAFFRTPMLVIKNGGFFFENIFITFDKIEAINLANDYKLVFDLKNGKRIIAWLTNQADTDAVVTLLGGYK</sequence>
<feature type="transmembrane region" description="Helical" evidence="7">
    <location>
        <begin position="6"/>
        <end position="23"/>
    </location>
</feature>
<feature type="transmembrane region" description="Helical" evidence="7">
    <location>
        <begin position="43"/>
        <end position="60"/>
    </location>
</feature>
<dbReference type="RefSeq" id="WP_317477319.1">
    <property type="nucleotide sequence ID" value="NZ_JARQTW010000011.1"/>
</dbReference>
<reference evidence="8" key="1">
    <citation type="submission" date="2023-03" db="EMBL/GenBank/DDBJ databases">
        <title>Classification of Bisgaard taxon 6 and taxon 10 as Exercitatus varius gen. nov., spec. nov.</title>
        <authorList>
            <person name="Christensen H."/>
        </authorList>
    </citation>
    <scope>NUCLEOTIDE SEQUENCE</scope>
    <source>
        <strain evidence="8">86116</strain>
    </source>
</reference>
<gene>
    <name evidence="8" type="ORF">P7M15_07050</name>
</gene>
<dbReference type="GO" id="GO:0005886">
    <property type="term" value="C:plasma membrane"/>
    <property type="evidence" value="ECO:0007669"/>
    <property type="project" value="UniProtKB-SubCell"/>
</dbReference>
<dbReference type="EMBL" id="JARQTW010000011">
    <property type="protein sequence ID" value="MDG2950274.1"/>
    <property type="molecule type" value="Genomic_DNA"/>
</dbReference>
<keyword evidence="3 7" id="KW-1003">Cell membrane</keyword>
<evidence type="ECO:0000256" key="4">
    <source>
        <dbReference type="ARBA" id="ARBA00022692"/>
    </source>
</evidence>
<evidence type="ECO:0000313" key="8">
    <source>
        <dbReference type="EMBL" id="MDG2950274.1"/>
    </source>
</evidence>
<evidence type="ECO:0000256" key="3">
    <source>
        <dbReference type="ARBA" id="ARBA00022475"/>
    </source>
</evidence>
<proteinExistence type="inferred from homology"/>
<accession>A0AAW6Q9K4</accession>
<evidence type="ECO:0000313" key="9">
    <source>
        <dbReference type="Proteomes" id="UP001214976"/>
    </source>
</evidence>
<dbReference type="AlphaFoldDB" id="A0AAW6Q9K4"/>
<keyword evidence="5 7" id="KW-1133">Transmembrane helix</keyword>
<keyword evidence="6 7" id="KW-0472">Membrane</keyword>
<keyword evidence="4 7" id="KW-0812">Transmembrane</keyword>
<feature type="transmembrane region" description="Helical" evidence="7">
    <location>
        <begin position="66"/>
        <end position="84"/>
    </location>
</feature>
<organism evidence="8 9">
    <name type="scientific">Exercitatus varius</name>
    <dbReference type="NCBI Taxonomy" id="67857"/>
    <lineage>
        <taxon>Bacteria</taxon>
        <taxon>Pseudomonadati</taxon>
        <taxon>Pseudomonadota</taxon>
        <taxon>Gammaproteobacteria</taxon>
        <taxon>Pasteurellales</taxon>
        <taxon>Pasteurellaceae</taxon>
        <taxon>Exercitatus</taxon>
    </lineage>
</organism>
<dbReference type="NCBIfam" id="NF002791">
    <property type="entry name" value="PRK02913.1"/>
    <property type="match status" value="1"/>
</dbReference>
<dbReference type="InterPro" id="IPR009328">
    <property type="entry name" value="DUF986"/>
</dbReference>
<evidence type="ECO:0000256" key="7">
    <source>
        <dbReference type="HAMAP-Rule" id="MF_01071"/>
    </source>
</evidence>
<evidence type="ECO:0000256" key="6">
    <source>
        <dbReference type="ARBA" id="ARBA00023136"/>
    </source>
</evidence>
<evidence type="ECO:0000256" key="5">
    <source>
        <dbReference type="ARBA" id="ARBA00022989"/>
    </source>
</evidence>
<protein>
    <recommendedName>
        <fullName evidence="7">UPF0266 membrane protein P7M15_07050</fullName>
    </recommendedName>
</protein>
<comment type="similarity">
    <text evidence="2 7">Belongs to the UPF0266 family.</text>
</comment>
<name>A0AAW6Q9K4_9PAST</name>